<dbReference type="EMBL" id="JBEFKJ010000063">
    <property type="protein sequence ID" value="KAL2036567.1"/>
    <property type="molecule type" value="Genomic_DNA"/>
</dbReference>
<sequence length="120" mass="12795">MPECTNELLPSWEQSYHREIVFGVAAQASFAQANFGQFDTEAQPYASRELTNTVPSTPAQTPPPSTYTPSMSSPPLSISLGFAGLTFPPETKGHVSSQAADVNYGESSGPSNRPYAEPSP</sequence>
<reference evidence="2 3" key="1">
    <citation type="submission" date="2024-09" db="EMBL/GenBank/DDBJ databases">
        <title>Rethinking Asexuality: The Enigmatic Case of Functional Sexual Genes in Lepraria (Stereocaulaceae).</title>
        <authorList>
            <person name="Doellman M."/>
            <person name="Sun Y."/>
            <person name="Barcenas-Pena A."/>
            <person name="Lumbsch H.T."/>
            <person name="Grewe F."/>
        </authorList>
    </citation>
    <scope>NUCLEOTIDE SEQUENCE [LARGE SCALE GENOMIC DNA]</scope>
    <source>
        <strain evidence="2 3">Mercado 3170</strain>
    </source>
</reference>
<evidence type="ECO:0000313" key="3">
    <source>
        <dbReference type="Proteomes" id="UP001590950"/>
    </source>
</evidence>
<evidence type="ECO:0000313" key="2">
    <source>
        <dbReference type="EMBL" id="KAL2036567.1"/>
    </source>
</evidence>
<name>A0ABR3ZT21_9LECA</name>
<keyword evidence="3" id="KW-1185">Reference proteome</keyword>
<protein>
    <submittedName>
        <fullName evidence="2">Uncharacterized protein</fullName>
    </submittedName>
</protein>
<feature type="compositionally biased region" description="Low complexity" evidence="1">
    <location>
        <begin position="67"/>
        <end position="80"/>
    </location>
</feature>
<dbReference type="Proteomes" id="UP001590950">
    <property type="component" value="Unassembled WGS sequence"/>
</dbReference>
<accession>A0ABR3ZT21</accession>
<evidence type="ECO:0000256" key="1">
    <source>
        <dbReference type="SAM" id="MobiDB-lite"/>
    </source>
</evidence>
<feature type="region of interest" description="Disordered" evidence="1">
    <location>
        <begin position="41"/>
        <end position="120"/>
    </location>
</feature>
<organism evidence="2 3">
    <name type="scientific">Stereocaulon virgatum</name>
    <dbReference type="NCBI Taxonomy" id="373712"/>
    <lineage>
        <taxon>Eukaryota</taxon>
        <taxon>Fungi</taxon>
        <taxon>Dikarya</taxon>
        <taxon>Ascomycota</taxon>
        <taxon>Pezizomycotina</taxon>
        <taxon>Lecanoromycetes</taxon>
        <taxon>OSLEUM clade</taxon>
        <taxon>Lecanoromycetidae</taxon>
        <taxon>Lecanorales</taxon>
        <taxon>Lecanorineae</taxon>
        <taxon>Stereocaulaceae</taxon>
        <taxon>Stereocaulon</taxon>
    </lineage>
</organism>
<feature type="compositionally biased region" description="Polar residues" evidence="1">
    <location>
        <begin position="94"/>
        <end position="111"/>
    </location>
</feature>
<proteinExistence type="predicted"/>
<comment type="caution">
    <text evidence="2">The sequence shown here is derived from an EMBL/GenBank/DDBJ whole genome shotgun (WGS) entry which is preliminary data.</text>
</comment>
<gene>
    <name evidence="2" type="ORF">N7G274_010704</name>
</gene>